<comment type="caution">
    <text evidence="2">The sequence shown here is derived from an EMBL/GenBank/DDBJ whole genome shotgun (WGS) entry which is preliminary data.</text>
</comment>
<evidence type="ECO:0000313" key="3">
    <source>
        <dbReference type="Proteomes" id="UP001054252"/>
    </source>
</evidence>
<name>A0AAV5LX28_9ROSI</name>
<dbReference type="Proteomes" id="UP001054252">
    <property type="component" value="Unassembled WGS sequence"/>
</dbReference>
<protein>
    <recommendedName>
        <fullName evidence="1">GT-1/4-like C-terminal domain-containing protein</fullName>
    </recommendedName>
</protein>
<sequence>MPLGNYTLQLDEGITIKLCLYSETERIAVGTEDKTLYTEDDLRDFLSRRGWTGLRELNGYRCIDTLDDLQSGAVYQGVRLLGG</sequence>
<keyword evidence="3" id="KW-1185">Reference proteome</keyword>
<evidence type="ECO:0000313" key="2">
    <source>
        <dbReference type="EMBL" id="GKV41313.1"/>
    </source>
</evidence>
<dbReference type="InterPro" id="IPR058943">
    <property type="entry name" value="GT-1/4_C"/>
</dbReference>
<feature type="domain" description="GT-1/4-like C-terminal" evidence="1">
    <location>
        <begin position="12"/>
        <end position="77"/>
    </location>
</feature>
<gene>
    <name evidence="2" type="ORF">SLEP1_g48861</name>
</gene>
<evidence type="ECO:0000259" key="1">
    <source>
        <dbReference type="Pfam" id="PF26214"/>
    </source>
</evidence>
<proteinExistence type="predicted"/>
<dbReference type="AlphaFoldDB" id="A0AAV5LX28"/>
<dbReference type="Pfam" id="PF26214">
    <property type="entry name" value="Ubiquitin_GT-1"/>
    <property type="match status" value="1"/>
</dbReference>
<dbReference type="EMBL" id="BPVZ01000149">
    <property type="protein sequence ID" value="GKV41313.1"/>
    <property type="molecule type" value="Genomic_DNA"/>
</dbReference>
<organism evidence="2 3">
    <name type="scientific">Rubroshorea leprosula</name>
    <dbReference type="NCBI Taxonomy" id="152421"/>
    <lineage>
        <taxon>Eukaryota</taxon>
        <taxon>Viridiplantae</taxon>
        <taxon>Streptophyta</taxon>
        <taxon>Embryophyta</taxon>
        <taxon>Tracheophyta</taxon>
        <taxon>Spermatophyta</taxon>
        <taxon>Magnoliopsida</taxon>
        <taxon>eudicotyledons</taxon>
        <taxon>Gunneridae</taxon>
        <taxon>Pentapetalae</taxon>
        <taxon>rosids</taxon>
        <taxon>malvids</taxon>
        <taxon>Malvales</taxon>
        <taxon>Dipterocarpaceae</taxon>
        <taxon>Rubroshorea</taxon>
    </lineage>
</organism>
<reference evidence="2 3" key="1">
    <citation type="journal article" date="2021" name="Commun. Biol.">
        <title>The genome of Shorea leprosula (Dipterocarpaceae) highlights the ecological relevance of drought in aseasonal tropical rainforests.</title>
        <authorList>
            <person name="Ng K.K.S."/>
            <person name="Kobayashi M.J."/>
            <person name="Fawcett J.A."/>
            <person name="Hatakeyama M."/>
            <person name="Paape T."/>
            <person name="Ng C.H."/>
            <person name="Ang C.C."/>
            <person name="Tnah L.H."/>
            <person name="Lee C.T."/>
            <person name="Nishiyama T."/>
            <person name="Sese J."/>
            <person name="O'Brien M.J."/>
            <person name="Copetti D."/>
            <person name="Mohd Noor M.I."/>
            <person name="Ong R.C."/>
            <person name="Putra M."/>
            <person name="Sireger I.Z."/>
            <person name="Indrioko S."/>
            <person name="Kosugi Y."/>
            <person name="Izuno A."/>
            <person name="Isagi Y."/>
            <person name="Lee S.L."/>
            <person name="Shimizu K.K."/>
        </authorList>
    </citation>
    <scope>NUCLEOTIDE SEQUENCE [LARGE SCALE GENOMIC DNA]</scope>
    <source>
        <strain evidence="2">214</strain>
    </source>
</reference>
<accession>A0AAV5LX28</accession>